<dbReference type="RefSeq" id="WP_174812148.1">
    <property type="nucleotide sequence ID" value="NZ_CP054614.1"/>
</dbReference>
<evidence type="ECO:0000313" key="3">
    <source>
        <dbReference type="Proteomes" id="UP000509327"/>
    </source>
</evidence>
<evidence type="ECO:0008006" key="4">
    <source>
        <dbReference type="Google" id="ProtNLM"/>
    </source>
</evidence>
<dbReference type="Proteomes" id="UP000509327">
    <property type="component" value="Chromosome"/>
</dbReference>
<evidence type="ECO:0000313" key="2">
    <source>
        <dbReference type="EMBL" id="QKS56639.1"/>
    </source>
</evidence>
<evidence type="ECO:0000256" key="1">
    <source>
        <dbReference type="SAM" id="MobiDB-lite"/>
    </source>
</evidence>
<feature type="region of interest" description="Disordered" evidence="1">
    <location>
        <begin position="1"/>
        <end position="20"/>
    </location>
</feature>
<name>A0ABX6Q381_PAEBA</name>
<sequence>MKKEKEKETTNDVSVSSLPDTAAIATKGSNDATHASDIANHWAYGAIQAASQH</sequence>
<accession>A0ABX6Q381</accession>
<protein>
    <recommendedName>
        <fullName evidence="4">FMN-binding protein</fullName>
    </recommendedName>
</protein>
<feature type="compositionally biased region" description="Basic and acidic residues" evidence="1">
    <location>
        <begin position="1"/>
        <end position="10"/>
    </location>
</feature>
<dbReference type="EMBL" id="CP054614">
    <property type="protein sequence ID" value="QKS56639.1"/>
    <property type="molecule type" value="Genomic_DNA"/>
</dbReference>
<reference evidence="2 3" key="1">
    <citation type="submission" date="2020-06" db="EMBL/GenBank/DDBJ databases">
        <title>Complete genome of Paenibacillus barcinonensis KACC11450.</title>
        <authorList>
            <person name="Kim M."/>
            <person name="Park Y.-J."/>
            <person name="Shin J.-H."/>
        </authorList>
    </citation>
    <scope>NUCLEOTIDE SEQUENCE [LARGE SCALE GENOMIC DNA]</scope>
    <source>
        <strain evidence="2 3">KACC11450</strain>
    </source>
</reference>
<proteinExistence type="predicted"/>
<organism evidence="2 3">
    <name type="scientific">Paenibacillus barcinonensis</name>
    <dbReference type="NCBI Taxonomy" id="198119"/>
    <lineage>
        <taxon>Bacteria</taxon>
        <taxon>Bacillati</taxon>
        <taxon>Bacillota</taxon>
        <taxon>Bacilli</taxon>
        <taxon>Bacillales</taxon>
        <taxon>Paenibacillaceae</taxon>
        <taxon>Paenibacillus</taxon>
    </lineage>
</organism>
<gene>
    <name evidence="2" type="ORF">HUB98_10005</name>
</gene>
<keyword evidence="3" id="KW-1185">Reference proteome</keyword>